<keyword evidence="4" id="KW-0804">Transcription</keyword>
<feature type="region of interest" description="Disordered" evidence="6">
    <location>
        <begin position="222"/>
        <end position="256"/>
    </location>
</feature>
<name>A0A9E7JC28_9LILI</name>
<dbReference type="CDD" id="cd12203">
    <property type="entry name" value="GT1"/>
    <property type="match status" value="2"/>
</dbReference>
<keyword evidence="2" id="KW-0805">Transcription regulation</keyword>
<comment type="subcellular location">
    <subcellularLocation>
        <location evidence="1">Nucleus</location>
    </subcellularLocation>
</comment>
<dbReference type="EMBL" id="CP097502">
    <property type="protein sequence ID" value="URD75658.1"/>
    <property type="molecule type" value="Genomic_DNA"/>
</dbReference>
<gene>
    <name evidence="8" type="ORF">MUK42_10104</name>
</gene>
<keyword evidence="5" id="KW-0539">Nucleus</keyword>
<feature type="compositionally biased region" description="Basic residues" evidence="6">
    <location>
        <begin position="247"/>
        <end position="256"/>
    </location>
</feature>
<dbReference type="InterPro" id="IPR044822">
    <property type="entry name" value="Myb_DNA-bind_4"/>
</dbReference>
<keyword evidence="3" id="KW-0238">DNA-binding</keyword>
<dbReference type="SMART" id="SM00717">
    <property type="entry name" value="SANT"/>
    <property type="match status" value="2"/>
</dbReference>
<keyword evidence="9" id="KW-1185">Reference proteome</keyword>
<dbReference type="Proteomes" id="UP001055439">
    <property type="component" value="Chromosome 1"/>
</dbReference>
<dbReference type="GO" id="GO:0003677">
    <property type="term" value="F:DNA binding"/>
    <property type="evidence" value="ECO:0007669"/>
    <property type="project" value="UniProtKB-KW"/>
</dbReference>
<evidence type="ECO:0000313" key="9">
    <source>
        <dbReference type="Proteomes" id="UP001055439"/>
    </source>
</evidence>
<evidence type="ECO:0000256" key="4">
    <source>
        <dbReference type="ARBA" id="ARBA00023163"/>
    </source>
</evidence>
<dbReference type="AlphaFoldDB" id="A0A9E7JC28"/>
<feature type="compositionally biased region" description="Low complexity" evidence="6">
    <location>
        <begin position="222"/>
        <end position="236"/>
    </location>
</feature>
<feature type="region of interest" description="Disordered" evidence="6">
    <location>
        <begin position="340"/>
        <end position="371"/>
    </location>
</feature>
<dbReference type="Gene3D" id="1.10.10.60">
    <property type="entry name" value="Homeodomain-like"/>
    <property type="match status" value="2"/>
</dbReference>
<evidence type="ECO:0000259" key="7">
    <source>
        <dbReference type="PROSITE" id="PS50090"/>
    </source>
</evidence>
<reference evidence="8" key="1">
    <citation type="submission" date="2022-05" db="EMBL/GenBank/DDBJ databases">
        <title>The Musa troglodytarum L. genome provides insights into the mechanism of non-climacteric behaviour and enrichment of carotenoids.</title>
        <authorList>
            <person name="Wang J."/>
        </authorList>
    </citation>
    <scope>NUCLEOTIDE SEQUENCE</scope>
    <source>
        <tissue evidence="8">Leaf</tissue>
    </source>
</reference>
<evidence type="ECO:0000256" key="1">
    <source>
        <dbReference type="ARBA" id="ARBA00004123"/>
    </source>
</evidence>
<feature type="region of interest" description="Disordered" evidence="6">
    <location>
        <begin position="418"/>
        <end position="489"/>
    </location>
</feature>
<feature type="compositionally biased region" description="Basic and acidic residues" evidence="6">
    <location>
        <begin position="418"/>
        <end position="434"/>
    </location>
</feature>
<dbReference type="Pfam" id="PF13837">
    <property type="entry name" value="Myb_DNA-bind_4"/>
    <property type="match status" value="2"/>
</dbReference>
<dbReference type="OrthoDB" id="1919525at2759"/>
<dbReference type="PROSITE" id="PS50090">
    <property type="entry name" value="MYB_LIKE"/>
    <property type="match status" value="2"/>
</dbReference>
<organism evidence="8 9">
    <name type="scientific">Musa troglodytarum</name>
    <name type="common">fe'i banana</name>
    <dbReference type="NCBI Taxonomy" id="320322"/>
    <lineage>
        <taxon>Eukaryota</taxon>
        <taxon>Viridiplantae</taxon>
        <taxon>Streptophyta</taxon>
        <taxon>Embryophyta</taxon>
        <taxon>Tracheophyta</taxon>
        <taxon>Spermatophyta</taxon>
        <taxon>Magnoliopsida</taxon>
        <taxon>Liliopsida</taxon>
        <taxon>Zingiberales</taxon>
        <taxon>Musaceae</taxon>
        <taxon>Musa</taxon>
    </lineage>
</organism>
<feature type="domain" description="Myb-like" evidence="7">
    <location>
        <begin position="367"/>
        <end position="425"/>
    </location>
</feature>
<evidence type="ECO:0000256" key="5">
    <source>
        <dbReference type="ARBA" id="ARBA00023242"/>
    </source>
</evidence>
<dbReference type="PANTHER" id="PTHR21654:SF107">
    <property type="entry name" value="TRIHELIX TRANSCRIPTION FACTOR PTL-LIKE"/>
    <property type="match status" value="1"/>
</dbReference>
<accession>A0A9E7JC28</accession>
<protein>
    <submittedName>
        <fullName evidence="8">Trihelix transcription factor GT-2-like</fullName>
    </submittedName>
</protein>
<feature type="compositionally biased region" description="Basic and acidic residues" evidence="6">
    <location>
        <begin position="340"/>
        <end position="358"/>
    </location>
</feature>
<sequence length="518" mass="57174">MDLQDLHNLIAGKPGFSAVSDVSDPAHFLGQRHSSFIPAPGPDQQYGMLVAGSRGGEVDLRQPPPPPPLPPPGMESFGFYETAFGGGGGGGGQGRWPRQETLTLLEVRSRLDSRFREAAHKGPLWDEVSRIMAEEHGYHRSGKKCREKLENLYKYYKKTKEGKAGRQDGKHYRFFRQLEALYGGSSSATPEIIQPCSKPTYAFALPSNREALQVSGFSGNVSLSSSSEFDGTSSTGEEGEEEDGSMRRAKTGRKSWKSKVEELVDEQIKRFIEVQETWMNQMLRTLEHMEQARISREEDWRRQEAARVDREYGLWASERAWMEARDAAIIQALEKISRRELRPQPQEDRSANGEHGDEADGTWAAQRWPESETASLVRIRRSMEAEFGEGGSGKAGMWGEVSATTACLGTNRSAKGCKERWDDVNKRSRKAKESQKKRRSGALKNKHGEGSCSEPSVCHEEGEQGSDVAGGLALADGPPSPPDYDGGVNGVNEISFLFSVAEDESLWENGGGVRNTGG</sequence>
<evidence type="ECO:0000256" key="3">
    <source>
        <dbReference type="ARBA" id="ARBA00023125"/>
    </source>
</evidence>
<feature type="domain" description="Myb-like" evidence="7">
    <location>
        <begin position="93"/>
        <end position="153"/>
    </location>
</feature>
<dbReference type="PANTHER" id="PTHR21654">
    <property type="entry name" value="FI21293P1"/>
    <property type="match status" value="1"/>
</dbReference>
<evidence type="ECO:0000256" key="6">
    <source>
        <dbReference type="SAM" id="MobiDB-lite"/>
    </source>
</evidence>
<dbReference type="FunFam" id="1.10.10.60:FF:000342">
    <property type="entry name" value="trihelix transcription factor PTL-like"/>
    <property type="match status" value="1"/>
</dbReference>
<dbReference type="GO" id="GO:0005634">
    <property type="term" value="C:nucleus"/>
    <property type="evidence" value="ECO:0007669"/>
    <property type="project" value="UniProtKB-SubCell"/>
</dbReference>
<evidence type="ECO:0000313" key="8">
    <source>
        <dbReference type="EMBL" id="URD75658.1"/>
    </source>
</evidence>
<evidence type="ECO:0000256" key="2">
    <source>
        <dbReference type="ARBA" id="ARBA00023015"/>
    </source>
</evidence>
<dbReference type="InterPro" id="IPR001005">
    <property type="entry name" value="SANT/Myb"/>
</dbReference>
<feature type="compositionally biased region" description="Basic residues" evidence="6">
    <location>
        <begin position="435"/>
        <end position="445"/>
    </location>
</feature>
<dbReference type="GO" id="GO:0006355">
    <property type="term" value="P:regulation of DNA-templated transcription"/>
    <property type="evidence" value="ECO:0007669"/>
    <property type="project" value="UniProtKB-ARBA"/>
</dbReference>
<proteinExistence type="predicted"/>